<proteinExistence type="predicted"/>
<sequence>MSSDSIHPPFTEALATLCYCLIHFVESLDAAMHSDVEKGFLDDRKWMVLKSQIWGLLAQLKCGINIDPIEMESKSESEEALSLAQSPEPRIVTSPPPESSPFSELLPQDLILPMLHTPTPEPESLVPVPPVLLPKKYKFGPKNINDGPGFRMMHKQWQVPVVLKNKFYLLMRNKHPLPSLFIKLFPLALLANKNRRAMLLTLIPEETTSVACKHGGFGKPVPKNVSPLTNGDLRPMGLLVPDQDFEDFIGCQGAFFKWDLAGKVGHFAIFVPETLLVTEIWCLLKNLGIIKDEALLDLEAQEAGSNEDLDAEENQPQDNE</sequence>
<protein>
    <submittedName>
        <fullName evidence="2">Uncharacterized protein</fullName>
    </submittedName>
</protein>
<evidence type="ECO:0000313" key="2">
    <source>
        <dbReference type="EMBL" id="PBK88784.1"/>
    </source>
</evidence>
<organism evidence="2 3">
    <name type="scientific">Armillaria gallica</name>
    <name type="common">Bulbous honey fungus</name>
    <name type="synonym">Armillaria bulbosa</name>
    <dbReference type="NCBI Taxonomy" id="47427"/>
    <lineage>
        <taxon>Eukaryota</taxon>
        <taxon>Fungi</taxon>
        <taxon>Dikarya</taxon>
        <taxon>Basidiomycota</taxon>
        <taxon>Agaricomycotina</taxon>
        <taxon>Agaricomycetes</taxon>
        <taxon>Agaricomycetidae</taxon>
        <taxon>Agaricales</taxon>
        <taxon>Marasmiineae</taxon>
        <taxon>Physalacriaceae</taxon>
        <taxon>Armillaria</taxon>
    </lineage>
</organism>
<feature type="region of interest" description="Disordered" evidence="1">
    <location>
        <begin position="76"/>
        <end position="100"/>
    </location>
</feature>
<dbReference type="AlphaFoldDB" id="A0A2H3D4S4"/>
<dbReference type="InParanoid" id="A0A2H3D4S4"/>
<feature type="region of interest" description="Disordered" evidence="1">
    <location>
        <begin position="301"/>
        <end position="320"/>
    </location>
</feature>
<gene>
    <name evidence="2" type="ORF">ARMGADRAFT_1033768</name>
</gene>
<name>A0A2H3D4S4_ARMGA</name>
<accession>A0A2H3D4S4</accession>
<evidence type="ECO:0000313" key="3">
    <source>
        <dbReference type="Proteomes" id="UP000217790"/>
    </source>
</evidence>
<dbReference type="OrthoDB" id="3020932at2759"/>
<keyword evidence="3" id="KW-1185">Reference proteome</keyword>
<reference evidence="3" key="1">
    <citation type="journal article" date="2017" name="Nat. Ecol. Evol.">
        <title>Genome expansion and lineage-specific genetic innovations in the forest pathogenic fungi Armillaria.</title>
        <authorList>
            <person name="Sipos G."/>
            <person name="Prasanna A.N."/>
            <person name="Walter M.C."/>
            <person name="O'Connor E."/>
            <person name="Balint B."/>
            <person name="Krizsan K."/>
            <person name="Kiss B."/>
            <person name="Hess J."/>
            <person name="Varga T."/>
            <person name="Slot J."/>
            <person name="Riley R."/>
            <person name="Boka B."/>
            <person name="Rigling D."/>
            <person name="Barry K."/>
            <person name="Lee J."/>
            <person name="Mihaltcheva S."/>
            <person name="LaButti K."/>
            <person name="Lipzen A."/>
            <person name="Waldron R."/>
            <person name="Moloney N.M."/>
            <person name="Sperisen C."/>
            <person name="Kredics L."/>
            <person name="Vagvoelgyi C."/>
            <person name="Patrignani A."/>
            <person name="Fitzpatrick D."/>
            <person name="Nagy I."/>
            <person name="Doyle S."/>
            <person name="Anderson J.B."/>
            <person name="Grigoriev I.V."/>
            <person name="Gueldener U."/>
            <person name="Muensterkoetter M."/>
            <person name="Nagy L.G."/>
        </authorList>
    </citation>
    <scope>NUCLEOTIDE SEQUENCE [LARGE SCALE GENOMIC DNA]</scope>
    <source>
        <strain evidence="3">Ar21-2</strain>
    </source>
</reference>
<dbReference type="Proteomes" id="UP000217790">
    <property type="component" value="Unassembled WGS sequence"/>
</dbReference>
<dbReference type="EMBL" id="KZ293671">
    <property type="protein sequence ID" value="PBK88784.1"/>
    <property type="molecule type" value="Genomic_DNA"/>
</dbReference>
<evidence type="ECO:0000256" key="1">
    <source>
        <dbReference type="SAM" id="MobiDB-lite"/>
    </source>
</evidence>